<accession>A0A3L6D7Q2</accession>
<evidence type="ECO:0000313" key="3">
    <source>
        <dbReference type="EMBL" id="PWZ04411.1"/>
    </source>
</evidence>
<organism evidence="2 4">
    <name type="scientific">Zea mays</name>
    <name type="common">Maize</name>
    <dbReference type="NCBI Taxonomy" id="4577"/>
    <lineage>
        <taxon>Eukaryota</taxon>
        <taxon>Viridiplantae</taxon>
        <taxon>Streptophyta</taxon>
        <taxon>Embryophyta</taxon>
        <taxon>Tracheophyta</taxon>
        <taxon>Spermatophyta</taxon>
        <taxon>Magnoliopsida</taxon>
        <taxon>Liliopsida</taxon>
        <taxon>Poales</taxon>
        <taxon>Poaceae</taxon>
        <taxon>PACMAD clade</taxon>
        <taxon>Panicoideae</taxon>
        <taxon>Andropogonodae</taxon>
        <taxon>Andropogoneae</taxon>
        <taxon>Tripsacinae</taxon>
        <taxon>Zea</taxon>
    </lineage>
</organism>
<proteinExistence type="predicted"/>
<accession>A0A3L6D9U6</accession>
<protein>
    <submittedName>
        <fullName evidence="2">Uncharacterized protein</fullName>
    </submittedName>
</protein>
<dbReference type="EMBL" id="NCVQ01000312">
    <property type="protein sequence ID" value="PWZ04411.1"/>
    <property type="molecule type" value="Genomic_DNA"/>
</dbReference>
<dbReference type="Proteomes" id="UP000251960">
    <property type="component" value="Unassembled WGS sequence"/>
</dbReference>
<evidence type="ECO:0000256" key="1">
    <source>
        <dbReference type="SAM" id="MobiDB-lite"/>
    </source>
</evidence>
<evidence type="ECO:0000313" key="2">
    <source>
        <dbReference type="EMBL" id="PWZ04408.1"/>
    </source>
</evidence>
<name>A0A3L6D7Q2_MAIZE</name>
<dbReference type="EMBL" id="NCVQ01000312">
    <property type="protein sequence ID" value="PWZ04408.1"/>
    <property type="molecule type" value="Genomic_DNA"/>
</dbReference>
<evidence type="ECO:0000313" key="4">
    <source>
        <dbReference type="Proteomes" id="UP000251960"/>
    </source>
</evidence>
<gene>
    <name evidence="3" type="ORF">Zm00014a_012899</name>
    <name evidence="2" type="ORF">Zm00014a_012901</name>
</gene>
<comment type="caution">
    <text evidence="2">The sequence shown here is derived from an EMBL/GenBank/DDBJ whole genome shotgun (WGS) entry which is preliminary data.</text>
</comment>
<sequence length="70" mass="7296">MPLTESAMLQPRALSASGFSGVKICSAADAGSFASCSGMRTSSTRTAASLGQWQPTRQGSSDQRRQALDE</sequence>
<feature type="region of interest" description="Disordered" evidence="1">
    <location>
        <begin position="44"/>
        <end position="70"/>
    </location>
</feature>
<dbReference type="AlphaFoldDB" id="A0A3L6D7Q2"/>
<reference evidence="2 4" key="1">
    <citation type="journal article" date="2018" name="Nat. Genet.">
        <title>Extensive intraspecific gene order and gene structural variations between Mo17 and other maize genomes.</title>
        <authorList>
            <person name="Sun S."/>
            <person name="Zhou Y."/>
            <person name="Chen J."/>
            <person name="Shi J."/>
            <person name="Zhao H."/>
            <person name="Zhao H."/>
            <person name="Song W."/>
            <person name="Zhang M."/>
            <person name="Cui Y."/>
            <person name="Dong X."/>
            <person name="Liu H."/>
            <person name="Ma X."/>
            <person name="Jiao Y."/>
            <person name="Wang B."/>
            <person name="Wei X."/>
            <person name="Stein J.C."/>
            <person name="Glaubitz J.C."/>
            <person name="Lu F."/>
            <person name="Yu G."/>
            <person name="Liang C."/>
            <person name="Fengler K."/>
            <person name="Li B."/>
            <person name="Rafalski A."/>
            <person name="Schnable P.S."/>
            <person name="Ware D.H."/>
            <person name="Buckler E.S."/>
            <person name="Lai J."/>
        </authorList>
    </citation>
    <scope>NUCLEOTIDE SEQUENCE [LARGE SCALE GENOMIC DNA]</scope>
    <source>
        <strain evidence="4">cv. Missouri 17</strain>
        <tissue evidence="2">Seedling</tissue>
    </source>
</reference>
<feature type="compositionally biased region" description="Polar residues" evidence="1">
    <location>
        <begin position="44"/>
        <end position="61"/>
    </location>
</feature>